<dbReference type="InterPro" id="IPR057559">
    <property type="entry name" value="SAM_6"/>
</dbReference>
<evidence type="ECO:0000313" key="4">
    <source>
        <dbReference type="EMBL" id="EAT83866.2"/>
    </source>
</evidence>
<proteinExistence type="predicted"/>
<dbReference type="VEuPathDB" id="FungiDB:JI435_086980"/>
<name>Q0UHR6_PHANO</name>
<accession>Q0UHR6</accession>
<evidence type="ECO:0000259" key="3">
    <source>
        <dbReference type="Pfam" id="PF23395"/>
    </source>
</evidence>
<organism evidence="4 5">
    <name type="scientific">Phaeosphaeria nodorum (strain SN15 / ATCC MYA-4574 / FGSC 10173)</name>
    <name type="common">Glume blotch fungus</name>
    <name type="synonym">Parastagonospora nodorum</name>
    <dbReference type="NCBI Taxonomy" id="321614"/>
    <lineage>
        <taxon>Eukaryota</taxon>
        <taxon>Fungi</taxon>
        <taxon>Dikarya</taxon>
        <taxon>Ascomycota</taxon>
        <taxon>Pezizomycotina</taxon>
        <taxon>Dothideomycetes</taxon>
        <taxon>Pleosporomycetidae</taxon>
        <taxon>Pleosporales</taxon>
        <taxon>Pleosporineae</taxon>
        <taxon>Phaeosphaeriaceae</taxon>
        <taxon>Parastagonospora</taxon>
    </lineage>
</organism>
<feature type="compositionally biased region" description="Polar residues" evidence="1">
    <location>
        <begin position="441"/>
        <end position="454"/>
    </location>
</feature>
<sequence>MSIANTVTTLIRERLAVNRGGILLLKAVHELQQKPPDEGLKPDRYQQIQSFNQELPVLRTDHELDLLHFGSSAVPDFKDLRIPFESIDQEDGEGFEWPTKYIAYPIQWERKIKAEKLAVSKDVLLHLQDAITDTYTDDDYENIKEESLRYKPVDSLTRIDSDSSDSMLLDLAHPLPCSSPFYGQATTILKRKVEDLKVEGPLTPPILSDSPMKKLKSVTFSETLHNFIPDALWGKGFKDDEDFLNDGSDIDIDEIFENFAPYAQQAMQKLEHEKLSGADTTARMDVPEVDFTLPVAPWSEYSQQKGSKRRPGDTELGAQTKFLLRVKREDLKTSISWHGLSSLERSLPWGILTIKTAKINLTEQLHGETDFNKIHADINDGSIATSSSQVWKLEGLRIFNEGEDEDEIETDQFEESRDMESLIRKRKLEIEEEAPKMAQKHTASQTPVNQSQPQLPRDILGSNHWDNGKPSTQKSNISRSNPLRHQEQASQLAATRHNPRHASKETTDDLMFGGFSATSALHKFMETRGKAVESAGAKKTIGRHGEDLTNNTAQTLPLYERAEIVYRDYNRPHAPAKEADMVLSPSTGLILTTLQQIKQQPLPGQPDRSPVKERMNALQVRYERLLVVVSEGLSAEMESHGSSRPDDARDKEALARFNNFAEQLEGEVVVKYIPGGERALARSIVVEMVEYGLPHGSKDIGDIKLMAAETTWEVFLRRVGINPFAAQVIVALLKNPLDVRLPETSSSPAYRNRSRIISVSGLPAFLLMSEDELIKSFQAHMGGSRILRRVSRLLGQEWVSAAHGFRLG</sequence>
<dbReference type="AlphaFoldDB" id="Q0UHR6"/>
<dbReference type="Pfam" id="PF23395">
    <property type="entry name" value="SAM_6"/>
    <property type="match status" value="1"/>
</dbReference>
<protein>
    <submittedName>
        <fullName evidence="4">Uncharacterized protein</fullName>
    </submittedName>
</protein>
<feature type="compositionally biased region" description="Polar residues" evidence="1">
    <location>
        <begin position="469"/>
        <end position="493"/>
    </location>
</feature>
<evidence type="ECO:0000313" key="5">
    <source>
        <dbReference type="Proteomes" id="UP000001055"/>
    </source>
</evidence>
<dbReference type="Proteomes" id="UP000001055">
    <property type="component" value="Unassembled WGS sequence"/>
</dbReference>
<evidence type="ECO:0000259" key="2">
    <source>
        <dbReference type="Pfam" id="PF23394"/>
    </source>
</evidence>
<gene>
    <name evidence="4" type="ORF">SNOG_08698</name>
</gene>
<dbReference type="EMBL" id="CH445337">
    <property type="protein sequence ID" value="EAT83866.2"/>
    <property type="molecule type" value="Genomic_DNA"/>
</dbReference>
<dbReference type="InParanoid" id="Q0UHR6"/>
<dbReference type="KEGG" id="pno:SNOG_08698"/>
<dbReference type="InterPro" id="IPR055528">
    <property type="entry name" value="DUF7102"/>
</dbReference>
<feature type="domain" description="DUF7102" evidence="2">
    <location>
        <begin position="559"/>
        <end position="694"/>
    </location>
</feature>
<feature type="domain" description="SAM-like" evidence="3">
    <location>
        <begin position="707"/>
        <end position="794"/>
    </location>
</feature>
<evidence type="ECO:0000256" key="1">
    <source>
        <dbReference type="SAM" id="MobiDB-lite"/>
    </source>
</evidence>
<dbReference type="Pfam" id="PF23394">
    <property type="entry name" value="DUF7102"/>
    <property type="match status" value="1"/>
</dbReference>
<dbReference type="GeneID" id="5975906"/>
<dbReference type="RefSeq" id="XP_001799007.1">
    <property type="nucleotide sequence ID" value="XM_001798955.1"/>
</dbReference>
<reference evidence="5" key="1">
    <citation type="journal article" date="2007" name="Plant Cell">
        <title>Dothideomycete-plant interactions illuminated by genome sequencing and EST analysis of the wheat pathogen Stagonospora nodorum.</title>
        <authorList>
            <person name="Hane J.K."/>
            <person name="Lowe R.G."/>
            <person name="Solomon P.S."/>
            <person name="Tan K.C."/>
            <person name="Schoch C.L."/>
            <person name="Spatafora J.W."/>
            <person name="Crous P.W."/>
            <person name="Kodira C."/>
            <person name="Birren B.W."/>
            <person name="Galagan J.E."/>
            <person name="Torriani S.F."/>
            <person name="McDonald B.A."/>
            <person name="Oliver R.P."/>
        </authorList>
    </citation>
    <scope>NUCLEOTIDE SEQUENCE [LARGE SCALE GENOMIC DNA]</scope>
    <source>
        <strain evidence="5">SN15 / ATCC MYA-4574 / FGSC 10173</strain>
    </source>
</reference>
<feature type="region of interest" description="Disordered" evidence="1">
    <location>
        <begin position="434"/>
        <end position="507"/>
    </location>
</feature>